<evidence type="ECO:0000313" key="14">
    <source>
        <dbReference type="Proteomes" id="UP000242637"/>
    </source>
</evidence>
<comment type="similarity">
    <text evidence="2 10 11">Belongs to the GrpE family.</text>
</comment>
<dbReference type="PANTHER" id="PTHR21237">
    <property type="entry name" value="GRPE PROTEIN"/>
    <property type="match status" value="1"/>
</dbReference>
<dbReference type="GO" id="GO:0000774">
    <property type="term" value="F:adenyl-nucleotide exchange factor activity"/>
    <property type="evidence" value="ECO:0007669"/>
    <property type="project" value="InterPro"/>
</dbReference>
<feature type="region of interest" description="Disordered" evidence="12">
    <location>
        <begin position="1"/>
        <end position="119"/>
    </location>
</feature>
<dbReference type="HAMAP" id="MF_01151">
    <property type="entry name" value="GrpE"/>
    <property type="match status" value="1"/>
</dbReference>
<feature type="compositionally biased region" description="Acidic residues" evidence="12">
    <location>
        <begin position="75"/>
        <end position="88"/>
    </location>
</feature>
<evidence type="ECO:0000256" key="6">
    <source>
        <dbReference type="ARBA" id="ARBA00023186"/>
    </source>
</evidence>
<dbReference type="PRINTS" id="PR00773">
    <property type="entry name" value="GRPEPROTEIN"/>
</dbReference>
<dbReference type="Gene3D" id="2.30.22.10">
    <property type="entry name" value="Head domain of nucleotide exchange factor GrpE"/>
    <property type="match status" value="1"/>
</dbReference>
<dbReference type="CDD" id="cd00446">
    <property type="entry name" value="GrpE"/>
    <property type="match status" value="1"/>
</dbReference>
<evidence type="ECO:0000256" key="11">
    <source>
        <dbReference type="RuleBase" id="RU004478"/>
    </source>
</evidence>
<dbReference type="GO" id="GO:0042803">
    <property type="term" value="F:protein homodimerization activity"/>
    <property type="evidence" value="ECO:0007669"/>
    <property type="project" value="InterPro"/>
</dbReference>
<proteinExistence type="inferred from homology"/>
<dbReference type="KEGG" id="dco:SAMEA4475696_0028"/>
<dbReference type="SUPFAM" id="SSF58014">
    <property type="entry name" value="Coiled-coil domain of nucleotide exchange factor GrpE"/>
    <property type="match status" value="1"/>
</dbReference>
<evidence type="ECO:0000256" key="2">
    <source>
        <dbReference type="ARBA" id="ARBA00009054"/>
    </source>
</evidence>
<feature type="compositionally biased region" description="Basic and acidic residues" evidence="12">
    <location>
        <begin position="52"/>
        <end position="67"/>
    </location>
</feature>
<evidence type="ECO:0000256" key="10">
    <source>
        <dbReference type="HAMAP-Rule" id="MF_01151"/>
    </source>
</evidence>
<dbReference type="InterPro" id="IPR000740">
    <property type="entry name" value="GrpE"/>
</dbReference>
<keyword evidence="6 10" id="KW-0143">Chaperone</keyword>
<dbReference type="Gene3D" id="3.90.20.20">
    <property type="match status" value="1"/>
</dbReference>
<sequence length="263" mass="28571">MSQEQPQDNEFGAYQARHSAPEQGTEFAPGPTSPVSGPGGQAAARAAYEGAQKNRPDTAIPEEEHVVAPEPAEQTSEETVEQASEETTAEQPESDQAQAMDDSPEGLAVAFENETSEREQELIDQLQRVSASYTNLENEYHAYVRRSKRDLEEAAQRGTSKVLEGLLPVLDEIGLARAHGDLETGPLAKIAEKLETSLFKQGVERFGVEGDVFDPTVHQAISHDVRELPEGVTDTTVVQVMQPGYRIGERVVRPAIVGVADPK</sequence>
<evidence type="ECO:0000256" key="5">
    <source>
        <dbReference type="ARBA" id="ARBA00023016"/>
    </source>
</evidence>
<dbReference type="GeneID" id="69055761"/>
<reference evidence="13 14" key="1">
    <citation type="submission" date="2017-06" db="EMBL/GenBank/DDBJ databases">
        <authorList>
            <consortium name="Pathogen Informatics"/>
        </authorList>
    </citation>
    <scope>NUCLEOTIDE SEQUENCE [LARGE SCALE GENOMIC DNA]</scope>
    <source>
        <strain evidence="13 14">NCTC13039</strain>
    </source>
</reference>
<dbReference type="InterPro" id="IPR013805">
    <property type="entry name" value="GrpE_CC"/>
</dbReference>
<dbReference type="Proteomes" id="UP000242637">
    <property type="component" value="Chromosome 1"/>
</dbReference>
<dbReference type="EMBL" id="LT906453">
    <property type="protein sequence ID" value="SNV16528.1"/>
    <property type="molecule type" value="Genomic_DNA"/>
</dbReference>
<gene>
    <name evidence="10 13" type="primary">grpE</name>
    <name evidence="13" type="ORF">SAMEA4475696_00028</name>
</gene>
<keyword evidence="4 10" id="KW-0963">Cytoplasm</keyword>
<evidence type="ECO:0000256" key="4">
    <source>
        <dbReference type="ARBA" id="ARBA00022490"/>
    </source>
</evidence>
<comment type="subcellular location">
    <subcellularLocation>
        <location evidence="1 10">Cytoplasm</location>
    </subcellularLocation>
</comment>
<evidence type="ECO:0000256" key="9">
    <source>
        <dbReference type="ARBA" id="ARBA00076414"/>
    </source>
</evidence>
<dbReference type="STRING" id="1121387.GCA_000429885_00771"/>
<comment type="subunit">
    <text evidence="3 10">Homodimer.</text>
</comment>
<feature type="compositionally biased region" description="Low complexity" evidence="12">
    <location>
        <begin position="29"/>
        <end position="51"/>
    </location>
</feature>
<keyword evidence="5 10" id="KW-0346">Stress response</keyword>
<dbReference type="GO" id="GO:0005737">
    <property type="term" value="C:cytoplasm"/>
    <property type="evidence" value="ECO:0007669"/>
    <property type="project" value="UniProtKB-SubCell"/>
</dbReference>
<protein>
    <recommendedName>
        <fullName evidence="8 10">Protein GrpE</fullName>
    </recommendedName>
    <alternativeName>
        <fullName evidence="9 10">HSP-70 cofactor</fullName>
    </alternativeName>
</protein>
<dbReference type="SUPFAM" id="SSF51064">
    <property type="entry name" value="Head domain of nucleotide exchange factor GrpE"/>
    <property type="match status" value="1"/>
</dbReference>
<dbReference type="PANTHER" id="PTHR21237:SF23">
    <property type="entry name" value="GRPE PROTEIN HOMOLOG, MITOCHONDRIAL"/>
    <property type="match status" value="1"/>
</dbReference>
<keyword evidence="14" id="KW-1185">Reference proteome</keyword>
<evidence type="ECO:0000256" key="7">
    <source>
        <dbReference type="ARBA" id="ARBA00053401"/>
    </source>
</evidence>
<name>A0A239V4B8_9MICO</name>
<evidence type="ECO:0000256" key="3">
    <source>
        <dbReference type="ARBA" id="ARBA00011738"/>
    </source>
</evidence>
<evidence type="ECO:0000256" key="1">
    <source>
        <dbReference type="ARBA" id="ARBA00004496"/>
    </source>
</evidence>
<accession>A0A239V4B8</accession>
<dbReference type="AlphaFoldDB" id="A0A239V4B8"/>
<organism evidence="13 14">
    <name type="scientific">Dermatophilus congolensis</name>
    <dbReference type="NCBI Taxonomy" id="1863"/>
    <lineage>
        <taxon>Bacteria</taxon>
        <taxon>Bacillati</taxon>
        <taxon>Actinomycetota</taxon>
        <taxon>Actinomycetes</taxon>
        <taxon>Micrococcales</taxon>
        <taxon>Dermatophilaceae</taxon>
        <taxon>Dermatophilus</taxon>
    </lineage>
</organism>
<evidence type="ECO:0000313" key="13">
    <source>
        <dbReference type="EMBL" id="SNV16528.1"/>
    </source>
</evidence>
<evidence type="ECO:0000256" key="12">
    <source>
        <dbReference type="SAM" id="MobiDB-lite"/>
    </source>
</evidence>
<dbReference type="FunFam" id="2.30.22.10:FF:000001">
    <property type="entry name" value="Protein GrpE"/>
    <property type="match status" value="1"/>
</dbReference>
<dbReference type="InterPro" id="IPR009012">
    <property type="entry name" value="GrpE_head"/>
</dbReference>
<dbReference type="GO" id="GO:0051087">
    <property type="term" value="F:protein-folding chaperone binding"/>
    <property type="evidence" value="ECO:0007669"/>
    <property type="project" value="InterPro"/>
</dbReference>
<evidence type="ECO:0000256" key="8">
    <source>
        <dbReference type="ARBA" id="ARBA00072274"/>
    </source>
</evidence>
<dbReference type="GO" id="GO:0006457">
    <property type="term" value="P:protein folding"/>
    <property type="evidence" value="ECO:0007669"/>
    <property type="project" value="InterPro"/>
</dbReference>
<dbReference type="Pfam" id="PF01025">
    <property type="entry name" value="GrpE"/>
    <property type="match status" value="1"/>
</dbReference>
<comment type="function">
    <text evidence="7 10">Participates actively in the response to hyperosmotic and heat shock by preventing the aggregation of stress-denatured proteins, in association with DnaK and GrpE. It is the nucleotide exchange factor for DnaK and may function as a thermosensor. Unfolded proteins bind initially to DnaJ; upon interaction with the DnaJ-bound protein, DnaK hydrolyzes its bound ATP, resulting in the formation of a stable complex. GrpE releases ADP from DnaK; ATP binding to DnaK triggers the release of the substrate protein, thus completing the reaction cycle. Several rounds of ATP-dependent interactions between DnaJ, DnaK and GrpE are required for fully efficient folding.</text>
</comment>
<dbReference type="GO" id="GO:0051082">
    <property type="term" value="F:unfolded protein binding"/>
    <property type="evidence" value="ECO:0007669"/>
    <property type="project" value="TreeGrafter"/>
</dbReference>
<dbReference type="RefSeq" id="WP_051277250.1">
    <property type="nucleotide sequence ID" value="NZ_JAAFNI010000001.1"/>
</dbReference>